<name>A0A4Y7WIE8_9BACI</name>
<dbReference type="EMBL" id="SNUX01000003">
    <property type="protein sequence ID" value="TES48047.1"/>
    <property type="molecule type" value="Genomic_DNA"/>
</dbReference>
<comment type="caution">
    <text evidence="2">The sequence shown here is derived from an EMBL/GenBank/DDBJ whole genome shotgun (WGS) entry which is preliminary data.</text>
</comment>
<keyword evidence="1" id="KW-0175">Coiled coil</keyword>
<evidence type="ECO:0000256" key="1">
    <source>
        <dbReference type="SAM" id="Coils"/>
    </source>
</evidence>
<reference evidence="2 3" key="1">
    <citation type="submission" date="2019-03" db="EMBL/GenBank/DDBJ databases">
        <authorList>
            <person name="Liu G."/>
        </authorList>
    </citation>
    <scope>NUCLEOTIDE SEQUENCE [LARGE SCALE GENOMIC DNA]</scope>
    <source>
        <strain evidence="2 3">DSM 19099</strain>
    </source>
</reference>
<dbReference type="Proteomes" id="UP000298210">
    <property type="component" value="Unassembled WGS sequence"/>
</dbReference>
<accession>A0A4Y7WIE8</accession>
<proteinExistence type="predicted"/>
<dbReference type="AlphaFoldDB" id="A0A4Y7WIE8"/>
<feature type="coiled-coil region" evidence="1">
    <location>
        <begin position="59"/>
        <end position="86"/>
    </location>
</feature>
<organism evidence="2 3">
    <name type="scientific">Shouchella lehensis</name>
    <dbReference type="NCBI Taxonomy" id="300825"/>
    <lineage>
        <taxon>Bacteria</taxon>
        <taxon>Bacillati</taxon>
        <taxon>Bacillota</taxon>
        <taxon>Bacilli</taxon>
        <taxon>Bacillales</taxon>
        <taxon>Bacillaceae</taxon>
        <taxon>Shouchella</taxon>
    </lineage>
</organism>
<dbReference type="RefSeq" id="WP_134259332.1">
    <property type="nucleotide sequence ID" value="NZ_LDIM01000014.1"/>
</dbReference>
<evidence type="ECO:0000313" key="2">
    <source>
        <dbReference type="EMBL" id="TES48047.1"/>
    </source>
</evidence>
<sequence>MNENDKFIRSAISNFGIVQQQQYEKGVKKYGAPFNPDHFNQREVSAHAFEELADLLVYVSGMAEKLNKQEQKINKLETSLKLVRNEALREFPDRERINKLYRSALFLTDVHML</sequence>
<evidence type="ECO:0000313" key="3">
    <source>
        <dbReference type="Proteomes" id="UP000298210"/>
    </source>
</evidence>
<gene>
    <name evidence="2" type="ORF">E2L03_13005</name>
</gene>
<protein>
    <submittedName>
        <fullName evidence="2">Uncharacterized protein</fullName>
    </submittedName>
</protein>